<evidence type="ECO:0000313" key="1">
    <source>
        <dbReference type="Proteomes" id="UP000694863"/>
    </source>
</evidence>
<evidence type="ECO:0000313" key="2">
    <source>
        <dbReference type="RefSeq" id="XP_045146160.1"/>
    </source>
</evidence>
<sequence length="365" mass="39508">MSSPDEVSGLGAGLNSEGGEQGGVQQDSPGGQQGLGLGHEQGAPLNNEGEGGVPARGDLEVKKEVVKATGTFLWSQEDRPGSQKIRNEDNLDHGSCYQEPEDFAAILQHLLHLDEQSGFRSKSSTESCDTHESTSWEDPDKEPTDRSTTVPSNSSAESQRTSHALSVPEGGQAWGTPRRGPKRSLSTTMDLPRPSIEIKAGPSSSVAYRKRQQMRMSICSKAAGWPENLKDPSRHPTPHVQKNIFHTASSFVATTPRRFSSASERQPVEELDCSSMKKTQSRTVWSLRQPRPTYSGPTAGGALPRVTSTRKGGHQKVCPSDASRITMLRKPPSLPSWGQRFSRGPPEPATLPPIFGIPLLLPPRP</sequence>
<keyword evidence="1" id="KW-1185">Reference proteome</keyword>
<protein>
    <submittedName>
        <fullName evidence="2">Uncharacterized protein CXorf49-like</fullName>
    </submittedName>
</protein>
<reference evidence="2" key="1">
    <citation type="submission" date="2025-08" db="UniProtKB">
        <authorList>
            <consortium name="RefSeq"/>
        </authorList>
    </citation>
    <scope>IDENTIFICATION</scope>
</reference>
<name>A0AC55D346_ECHTE</name>
<dbReference type="Proteomes" id="UP000694863">
    <property type="component" value="Unplaced"/>
</dbReference>
<gene>
    <name evidence="2" type="primary">LOC123521674</name>
</gene>
<organism evidence="1 2">
    <name type="scientific">Echinops telfairi</name>
    <name type="common">Lesser hedgehog tenrec</name>
    <dbReference type="NCBI Taxonomy" id="9371"/>
    <lineage>
        <taxon>Eukaryota</taxon>
        <taxon>Metazoa</taxon>
        <taxon>Chordata</taxon>
        <taxon>Craniata</taxon>
        <taxon>Vertebrata</taxon>
        <taxon>Euteleostomi</taxon>
        <taxon>Mammalia</taxon>
        <taxon>Eutheria</taxon>
        <taxon>Afrotheria</taxon>
        <taxon>Tenrecidae</taxon>
        <taxon>Tenrecinae</taxon>
        <taxon>Echinops</taxon>
    </lineage>
</organism>
<proteinExistence type="predicted"/>
<accession>A0AC55D346</accession>
<dbReference type="RefSeq" id="XP_045146160.1">
    <property type="nucleotide sequence ID" value="XM_045290225.1"/>
</dbReference>